<dbReference type="RefSeq" id="WP_342881503.1">
    <property type="nucleotide sequence ID" value="NZ_JBBMQS010000004.1"/>
</dbReference>
<keyword evidence="1" id="KW-0175">Coiled coil</keyword>
<dbReference type="Pfam" id="PF07295">
    <property type="entry name" value="DUF1451"/>
    <property type="match status" value="1"/>
</dbReference>
<organism evidence="2 3">
    <name type="scientific">Paraglaciecola mesophila</name>
    <dbReference type="NCBI Taxonomy" id="197222"/>
    <lineage>
        <taxon>Bacteria</taxon>
        <taxon>Pseudomonadati</taxon>
        <taxon>Pseudomonadota</taxon>
        <taxon>Gammaproteobacteria</taxon>
        <taxon>Alteromonadales</taxon>
        <taxon>Alteromonadaceae</taxon>
        <taxon>Paraglaciecola</taxon>
    </lineage>
</organism>
<sequence>MSAKNRLSELQDSYHAMVDSVEEFVVKEGKTLQQAFHAAEEKLGEKAQISKEKIQLASKELKDHLRLWGEVVEGVSEAYKDQIKFDLVYVNSSAWSKLQSIANASTAELVEFTNTLKNTAQDAVTENHKAAHQEHNLWGSEHALWLDEVAFWKKEHEQAITKLEEIEKVLEQQSSTLTQHVNAIQEHAKSDDKHERIMKAAEQDPSSKVFEEADCKEVPVHQHERQLHAKTAEAHHALKTYHFKTMAMINMLYNETHKIG</sequence>
<protein>
    <submittedName>
        <fullName evidence="2">Uncharacterized protein</fullName>
    </submittedName>
</protein>
<dbReference type="InterPro" id="IPR009912">
    <property type="entry name" value="DUF1451"/>
</dbReference>
<comment type="caution">
    <text evidence="2">The sequence shown here is derived from an EMBL/GenBank/DDBJ whole genome shotgun (WGS) entry which is preliminary data.</text>
</comment>
<accession>A0ABU9SVJ3</accession>
<dbReference type="EMBL" id="JBBMQS010000004">
    <property type="protein sequence ID" value="MEM5497523.1"/>
    <property type="molecule type" value="Genomic_DNA"/>
</dbReference>
<dbReference type="Proteomes" id="UP001461163">
    <property type="component" value="Unassembled WGS sequence"/>
</dbReference>
<evidence type="ECO:0000313" key="2">
    <source>
        <dbReference type="EMBL" id="MEM5497523.1"/>
    </source>
</evidence>
<name>A0ABU9SVJ3_9ALTE</name>
<keyword evidence="3" id="KW-1185">Reference proteome</keyword>
<gene>
    <name evidence="2" type="ORF">WNY77_08975</name>
</gene>
<evidence type="ECO:0000256" key="1">
    <source>
        <dbReference type="SAM" id="Coils"/>
    </source>
</evidence>
<proteinExistence type="predicted"/>
<reference evidence="2 3" key="1">
    <citation type="submission" date="2024-03" db="EMBL/GenBank/DDBJ databases">
        <title>Community enrichment and isolation of bacterial strains for fucoidan degradation.</title>
        <authorList>
            <person name="Sichert A."/>
        </authorList>
    </citation>
    <scope>NUCLEOTIDE SEQUENCE [LARGE SCALE GENOMIC DNA]</scope>
    <source>
        <strain evidence="2 3">AS12</strain>
    </source>
</reference>
<evidence type="ECO:0000313" key="3">
    <source>
        <dbReference type="Proteomes" id="UP001461163"/>
    </source>
</evidence>
<feature type="coiled-coil region" evidence="1">
    <location>
        <begin position="149"/>
        <end position="176"/>
    </location>
</feature>